<proteinExistence type="inferred from homology"/>
<dbReference type="Pfam" id="PF25539">
    <property type="entry name" value="Bestrophin_2"/>
    <property type="match status" value="1"/>
</dbReference>
<dbReference type="RefSeq" id="WP_039748615.1">
    <property type="nucleotide sequence ID" value="NZ_JTCM02000002.1"/>
</dbReference>
<evidence type="ECO:0000256" key="6">
    <source>
        <dbReference type="ARBA" id="ARBA00023065"/>
    </source>
</evidence>
<sequence length="302" mass="34518">MSTKKVNWFRVAFQLRQSVIPKIMPQVLGSGVFGIFISLLYYLGLPVSLPILSALVPSIVLGLLLVFRTNTAYDRFWEGRKYWGSLVINVRNLARQIWIVIEEQGPKDREHKIAALRLIVAFTIATKLYLREEPINPELQGLMSPSEYFVLQSRRTPPLEIAFWVSDFLQKQHRRQRVNPVQVTALQHLIDNIIDAFSSCERILQTPMPLPYAIHLKQLLLIYCLSLPFQLVKDLNWATGLVVALISFTLFGIEQIGIEIENPFARALHNLPLDEMCNTMLINIEDLSTLATDSSFAPTEIF</sequence>
<keyword evidence="4 9" id="KW-0812">Transmembrane</keyword>
<evidence type="ECO:0000256" key="7">
    <source>
        <dbReference type="ARBA" id="ARBA00023136"/>
    </source>
</evidence>
<accession>A0A846H417</accession>
<feature type="transmembrane region" description="Helical" evidence="9">
    <location>
        <begin position="23"/>
        <end position="43"/>
    </location>
</feature>
<organism evidence="10 11">
    <name type="scientific">Hassallia byssoidea VB512170</name>
    <dbReference type="NCBI Taxonomy" id="1304833"/>
    <lineage>
        <taxon>Bacteria</taxon>
        <taxon>Bacillati</taxon>
        <taxon>Cyanobacteriota</taxon>
        <taxon>Cyanophyceae</taxon>
        <taxon>Nostocales</taxon>
        <taxon>Tolypothrichaceae</taxon>
        <taxon>Hassallia</taxon>
    </lineage>
</organism>
<keyword evidence="3" id="KW-1003">Cell membrane</keyword>
<evidence type="ECO:0000313" key="10">
    <source>
        <dbReference type="EMBL" id="NEU71329.1"/>
    </source>
</evidence>
<evidence type="ECO:0000256" key="5">
    <source>
        <dbReference type="ARBA" id="ARBA00022989"/>
    </source>
</evidence>
<evidence type="ECO:0000256" key="1">
    <source>
        <dbReference type="ARBA" id="ARBA00004651"/>
    </source>
</evidence>
<dbReference type="EMBL" id="JTCM02000002">
    <property type="protein sequence ID" value="NEU71329.1"/>
    <property type="molecule type" value="Genomic_DNA"/>
</dbReference>
<dbReference type="Proteomes" id="UP000031549">
    <property type="component" value="Unassembled WGS sequence"/>
</dbReference>
<reference evidence="10 11" key="1">
    <citation type="journal article" date="2015" name="Genome Announc.">
        <title>Draft Genome Sequence of Cyanobacterium Hassallia byssoidea Strain VB512170, Isolated from Monuments in India.</title>
        <authorList>
            <person name="Singh D."/>
            <person name="Chandrababunaidu M.M."/>
            <person name="Panda A."/>
            <person name="Sen D."/>
            <person name="Bhattacharyya S."/>
            <person name="Adhikary S.P."/>
            <person name="Tripathy S."/>
        </authorList>
    </citation>
    <scope>NUCLEOTIDE SEQUENCE [LARGE SCALE GENOMIC DNA]</scope>
    <source>
        <strain evidence="10 11">VB512170</strain>
    </source>
</reference>
<keyword evidence="2" id="KW-0813">Transport</keyword>
<evidence type="ECO:0000256" key="4">
    <source>
        <dbReference type="ARBA" id="ARBA00022692"/>
    </source>
</evidence>
<comment type="similarity">
    <text evidence="8">Belongs to the anion channel-forming bestrophin (TC 1.A.46) family.</text>
</comment>
<evidence type="ECO:0000256" key="9">
    <source>
        <dbReference type="SAM" id="Phobius"/>
    </source>
</evidence>
<dbReference type="AlphaFoldDB" id="A0A846H417"/>
<evidence type="ECO:0000256" key="3">
    <source>
        <dbReference type="ARBA" id="ARBA00022475"/>
    </source>
</evidence>
<protein>
    <submittedName>
        <fullName evidence="10">Uncharacterized protein</fullName>
    </submittedName>
</protein>
<keyword evidence="6" id="KW-0406">Ion transport</keyword>
<keyword evidence="11" id="KW-1185">Reference proteome</keyword>
<comment type="subcellular location">
    <subcellularLocation>
        <location evidence="1">Cell membrane</location>
        <topology evidence="1">Multi-pass membrane protein</topology>
    </subcellularLocation>
</comment>
<evidence type="ECO:0000256" key="2">
    <source>
        <dbReference type="ARBA" id="ARBA00022448"/>
    </source>
</evidence>
<gene>
    <name evidence="10" type="ORF">PI95_001695</name>
</gene>
<dbReference type="GO" id="GO:0005254">
    <property type="term" value="F:chloride channel activity"/>
    <property type="evidence" value="ECO:0007669"/>
    <property type="project" value="InterPro"/>
</dbReference>
<feature type="transmembrane region" description="Helical" evidence="9">
    <location>
        <begin position="49"/>
        <end position="67"/>
    </location>
</feature>
<dbReference type="PANTHER" id="PTHR33281">
    <property type="entry name" value="UPF0187 PROTEIN YNEE"/>
    <property type="match status" value="1"/>
</dbReference>
<keyword evidence="7 9" id="KW-0472">Membrane</keyword>
<comment type="caution">
    <text evidence="10">The sequence shown here is derived from an EMBL/GenBank/DDBJ whole genome shotgun (WGS) entry which is preliminary data.</text>
</comment>
<evidence type="ECO:0000313" key="11">
    <source>
        <dbReference type="Proteomes" id="UP000031549"/>
    </source>
</evidence>
<dbReference type="PANTHER" id="PTHR33281:SF19">
    <property type="entry name" value="VOLTAGE-DEPENDENT ANION CHANNEL-FORMING PROTEIN YNEE"/>
    <property type="match status" value="1"/>
</dbReference>
<keyword evidence="5 9" id="KW-1133">Transmembrane helix</keyword>
<dbReference type="InterPro" id="IPR044669">
    <property type="entry name" value="YneE/VCCN1/2-like"/>
</dbReference>
<dbReference type="GO" id="GO:0005886">
    <property type="term" value="C:plasma membrane"/>
    <property type="evidence" value="ECO:0007669"/>
    <property type="project" value="UniProtKB-SubCell"/>
</dbReference>
<evidence type="ECO:0000256" key="8">
    <source>
        <dbReference type="ARBA" id="ARBA00034708"/>
    </source>
</evidence>
<name>A0A846H417_9CYAN</name>